<dbReference type="RefSeq" id="WP_207451186.1">
    <property type="nucleotide sequence ID" value="NZ_JACTNF010000050.1"/>
</dbReference>
<comment type="caution">
    <text evidence="2">The sequence shown here is derived from an EMBL/GenBank/DDBJ whole genome shotgun (WGS) entry which is preliminary data.</text>
</comment>
<accession>A0ABS3KIC6</accession>
<dbReference type="Pfam" id="PF01527">
    <property type="entry name" value="HTH_Tnp_1"/>
    <property type="match status" value="1"/>
</dbReference>
<dbReference type="SUPFAM" id="SSF46689">
    <property type="entry name" value="Homeodomain-like"/>
    <property type="match status" value="1"/>
</dbReference>
<feature type="non-terminal residue" evidence="2">
    <location>
        <position position="130"/>
    </location>
</feature>
<evidence type="ECO:0000313" key="3">
    <source>
        <dbReference type="Proteomes" id="UP001518990"/>
    </source>
</evidence>
<keyword evidence="3" id="KW-1185">Reference proteome</keyword>
<keyword evidence="1" id="KW-0175">Coiled coil</keyword>
<feature type="coiled-coil region" evidence="1">
    <location>
        <begin position="59"/>
        <end position="86"/>
    </location>
</feature>
<reference evidence="2 3" key="1">
    <citation type="submission" date="2020-09" db="EMBL/GenBank/DDBJ databases">
        <title>Roseomonas.</title>
        <authorList>
            <person name="Zhu W."/>
        </authorList>
    </citation>
    <scope>NUCLEOTIDE SEQUENCE [LARGE SCALE GENOMIC DNA]</scope>
    <source>
        <strain evidence="2 3">1311</strain>
    </source>
</reference>
<protein>
    <submittedName>
        <fullName evidence="2">Transposase</fullName>
    </submittedName>
</protein>
<dbReference type="InterPro" id="IPR002514">
    <property type="entry name" value="Transposase_8"/>
</dbReference>
<proteinExistence type="predicted"/>
<name>A0ABS3KIC6_9PROT</name>
<dbReference type="EMBL" id="JACTNF010000050">
    <property type="protein sequence ID" value="MBO1077209.1"/>
    <property type="molecule type" value="Genomic_DNA"/>
</dbReference>
<dbReference type="Gene3D" id="1.10.10.60">
    <property type="entry name" value="Homeodomain-like"/>
    <property type="match status" value="1"/>
</dbReference>
<dbReference type="Proteomes" id="UP001518990">
    <property type="component" value="Unassembled WGS sequence"/>
</dbReference>
<gene>
    <name evidence="2" type="ORF">IAI60_21655</name>
</gene>
<sequence>MGDPRQRGWAEEFKREAVRLLSTSGRTVGEMAADLGVGKSTLTHWRRRLQETELLAGPHPDAEKELARLRRENEILRQERDLLEKATVGSTGQRNGLGKGSGWCFVAKGFPWPGVEPQGDRVEIILAVNG</sequence>
<evidence type="ECO:0000313" key="2">
    <source>
        <dbReference type="EMBL" id="MBO1077209.1"/>
    </source>
</evidence>
<dbReference type="InterPro" id="IPR009057">
    <property type="entry name" value="Homeodomain-like_sf"/>
</dbReference>
<organism evidence="2 3">
    <name type="scientific">Roseomonas marmotae</name>
    <dbReference type="NCBI Taxonomy" id="2768161"/>
    <lineage>
        <taxon>Bacteria</taxon>
        <taxon>Pseudomonadati</taxon>
        <taxon>Pseudomonadota</taxon>
        <taxon>Alphaproteobacteria</taxon>
        <taxon>Acetobacterales</taxon>
        <taxon>Roseomonadaceae</taxon>
        <taxon>Roseomonas</taxon>
    </lineage>
</organism>
<evidence type="ECO:0000256" key="1">
    <source>
        <dbReference type="SAM" id="Coils"/>
    </source>
</evidence>